<reference evidence="2" key="1">
    <citation type="submission" date="2023-07" db="EMBL/GenBank/DDBJ databases">
        <title>30 novel species of actinomycetes from the DSMZ collection.</title>
        <authorList>
            <person name="Nouioui I."/>
        </authorList>
    </citation>
    <scope>NUCLEOTIDE SEQUENCE [LARGE SCALE GENOMIC DNA]</scope>
    <source>
        <strain evidence="2">DSM 44399</strain>
    </source>
</reference>
<keyword evidence="2" id="KW-1185">Reference proteome</keyword>
<dbReference type="RefSeq" id="WP_311424677.1">
    <property type="nucleotide sequence ID" value="NZ_JAVREH010000042.1"/>
</dbReference>
<organism evidence="1 2">
    <name type="scientific">Jatrophihabitans lederbergiae</name>
    <dbReference type="NCBI Taxonomy" id="3075547"/>
    <lineage>
        <taxon>Bacteria</taxon>
        <taxon>Bacillati</taxon>
        <taxon>Actinomycetota</taxon>
        <taxon>Actinomycetes</taxon>
        <taxon>Jatrophihabitantales</taxon>
        <taxon>Jatrophihabitantaceae</taxon>
        <taxon>Jatrophihabitans</taxon>
    </lineage>
</organism>
<comment type="caution">
    <text evidence="1">The sequence shown here is derived from an EMBL/GenBank/DDBJ whole genome shotgun (WGS) entry which is preliminary data.</text>
</comment>
<dbReference type="Proteomes" id="UP001183176">
    <property type="component" value="Unassembled WGS sequence"/>
</dbReference>
<accession>A0ABU2JEY2</accession>
<sequence length="67" mass="6827">MLVFVGGPVGLNQVADRLKGVKQALRGSGAKLTVIETEAPNVAGGREAGEQIAGLAKTSTSPPPRCR</sequence>
<dbReference type="Gene3D" id="3.40.50.2300">
    <property type="match status" value="1"/>
</dbReference>
<evidence type="ECO:0000313" key="1">
    <source>
        <dbReference type="EMBL" id="MDT0263531.1"/>
    </source>
</evidence>
<gene>
    <name evidence="1" type="ORF">RM423_19300</name>
</gene>
<proteinExistence type="predicted"/>
<evidence type="ECO:0000313" key="2">
    <source>
        <dbReference type="Proteomes" id="UP001183176"/>
    </source>
</evidence>
<name>A0ABU2JEY2_9ACTN</name>
<protein>
    <submittedName>
        <fullName evidence="1">Uncharacterized protein</fullName>
    </submittedName>
</protein>
<dbReference type="EMBL" id="JAVREH010000042">
    <property type="protein sequence ID" value="MDT0263531.1"/>
    <property type="molecule type" value="Genomic_DNA"/>
</dbReference>